<dbReference type="KEGG" id="acis:CBP35_02880"/>
<evidence type="ECO:0000313" key="1">
    <source>
        <dbReference type="EMBL" id="ART60129.1"/>
    </source>
</evidence>
<dbReference type="KEGG" id="acip:CBP36_16040"/>
<keyword evidence="2" id="KW-1185">Reference proteome</keyword>
<name>A0A240UGG6_9BURK</name>
<proteinExistence type="predicted"/>
<sequence>MTTPTYVGIEGARKALAEIGINLTSRQIKRAADLDAHGKRKLPFFVDPIDKRLKIEKNTLLAIYNRCQVNALNNAHIKPGSLQNGLDSSP</sequence>
<organism evidence="1 2">
    <name type="scientific">Acidovorax carolinensis</name>
    <dbReference type="NCBI Taxonomy" id="553814"/>
    <lineage>
        <taxon>Bacteria</taxon>
        <taxon>Pseudomonadati</taxon>
        <taxon>Pseudomonadota</taxon>
        <taxon>Betaproteobacteria</taxon>
        <taxon>Burkholderiales</taxon>
        <taxon>Comamonadaceae</taxon>
        <taxon>Acidovorax</taxon>
    </lineage>
</organism>
<dbReference type="EMBL" id="CP021366">
    <property type="protein sequence ID" value="ART60129.1"/>
    <property type="molecule type" value="Genomic_DNA"/>
</dbReference>
<accession>A0A240UGG6</accession>
<dbReference type="Proteomes" id="UP000194440">
    <property type="component" value="Chromosome"/>
</dbReference>
<dbReference type="OrthoDB" id="7861622at2"/>
<gene>
    <name evidence="1" type="ORF">CBP36_16040</name>
</gene>
<evidence type="ECO:0008006" key="3">
    <source>
        <dbReference type="Google" id="ProtNLM"/>
    </source>
</evidence>
<dbReference type="AlphaFoldDB" id="A0A240UGG6"/>
<reference evidence="1" key="1">
    <citation type="submission" date="2017-05" db="EMBL/GenBank/DDBJ databases">
        <title>Polyphasic characterization of four soil-derived phenanthrene-degrading Acidovorax strains and proposal of Acidovorax phenanthrenivorans sp. nov.</title>
        <authorList>
            <person name="Singleton D."/>
            <person name="Lee J."/>
            <person name="Dickey A.N."/>
            <person name="Stroud A."/>
            <person name="Scholl E.H."/>
            <person name="Wright F.A."/>
            <person name="Aitken M.D."/>
        </authorList>
    </citation>
    <scope>NUCLEOTIDE SEQUENCE</scope>
    <source>
        <strain evidence="1">P4</strain>
    </source>
</reference>
<evidence type="ECO:0000313" key="2">
    <source>
        <dbReference type="Proteomes" id="UP000194440"/>
    </source>
</evidence>
<dbReference type="RefSeq" id="WP_086928109.1">
    <property type="nucleotide sequence ID" value="NZ_CP021362.1"/>
</dbReference>
<protein>
    <recommendedName>
        <fullName evidence="3">DNA-binding protein</fullName>
    </recommendedName>
</protein>